<proteinExistence type="predicted"/>
<organism evidence="1">
    <name type="scientific">freshwater metagenome</name>
    <dbReference type="NCBI Taxonomy" id="449393"/>
    <lineage>
        <taxon>unclassified sequences</taxon>
        <taxon>metagenomes</taxon>
        <taxon>ecological metagenomes</taxon>
    </lineage>
</organism>
<evidence type="ECO:0000313" key="1">
    <source>
        <dbReference type="EMBL" id="CAB4927197.1"/>
    </source>
</evidence>
<name>A0A6J7I9Q6_9ZZZZ</name>
<gene>
    <name evidence="1" type="ORF">UFOPK3564_02165</name>
</gene>
<dbReference type="AlphaFoldDB" id="A0A6J7I9Q6"/>
<accession>A0A6J7I9Q6</accession>
<reference evidence="1" key="1">
    <citation type="submission" date="2020-05" db="EMBL/GenBank/DDBJ databases">
        <authorList>
            <person name="Chiriac C."/>
            <person name="Salcher M."/>
            <person name="Ghai R."/>
            <person name="Kavagutti S V."/>
        </authorList>
    </citation>
    <scope>NUCLEOTIDE SEQUENCE</scope>
</reference>
<sequence>MPPSLIPRTDIDLLYRDVCKRPGGPQARLDWAAREDPVETIASAFARSIEQLDGYVNDEPFRDPNTKARTEADLDDVRSTLSVALRLKAQGRLQPAEDDPLAYRYVEREVVPQRTTGRARFNDPRQEVADGPANSAMKIDLLLEADDGAPAVGEIKIRTDRDPVCALVQVLAAAALLATEPQRERLDLHHNLRTDGRLDAVILLVDFPGADLMGQARTKAQELAEALVADPRVGDHVRRIVAFEATADATLAGGPLTADVAFRADAPAKG</sequence>
<dbReference type="EMBL" id="CAFBMK010000139">
    <property type="protein sequence ID" value="CAB4927197.1"/>
    <property type="molecule type" value="Genomic_DNA"/>
</dbReference>
<protein>
    <submittedName>
        <fullName evidence="1">Unannotated protein</fullName>
    </submittedName>
</protein>